<keyword evidence="2" id="KW-1185">Reference proteome</keyword>
<protein>
    <submittedName>
        <fullName evidence="1">Uncharacterized protein</fullName>
    </submittedName>
</protein>
<reference evidence="1" key="2">
    <citation type="submission" date="2020-09" db="EMBL/GenBank/DDBJ databases">
        <authorList>
            <person name="Sun Q."/>
            <person name="Ohkuma M."/>
        </authorList>
    </citation>
    <scope>NUCLEOTIDE SEQUENCE</scope>
    <source>
        <strain evidence="1">JCM 13064</strain>
    </source>
</reference>
<accession>A0A917R8B8</accession>
<reference evidence="1" key="1">
    <citation type="journal article" date="2014" name="Int. J. Syst. Evol. Microbiol.">
        <title>Complete genome sequence of Corynebacterium casei LMG S-19264T (=DSM 44701T), isolated from a smear-ripened cheese.</title>
        <authorList>
            <consortium name="US DOE Joint Genome Institute (JGI-PGF)"/>
            <person name="Walter F."/>
            <person name="Albersmeier A."/>
            <person name="Kalinowski J."/>
            <person name="Ruckert C."/>
        </authorList>
    </citation>
    <scope>NUCLEOTIDE SEQUENCE</scope>
    <source>
        <strain evidence="1">JCM 13064</strain>
    </source>
</reference>
<comment type="caution">
    <text evidence="1">The sequence shown here is derived from an EMBL/GenBank/DDBJ whole genome shotgun (WGS) entry which is preliminary data.</text>
</comment>
<dbReference type="Proteomes" id="UP000645217">
    <property type="component" value="Unassembled WGS sequence"/>
</dbReference>
<evidence type="ECO:0000313" key="1">
    <source>
        <dbReference type="EMBL" id="GGK94352.1"/>
    </source>
</evidence>
<dbReference type="AlphaFoldDB" id="A0A917R8B8"/>
<evidence type="ECO:0000313" key="2">
    <source>
        <dbReference type="Proteomes" id="UP000645217"/>
    </source>
</evidence>
<organism evidence="1 2">
    <name type="scientific">Sphaerisporangium melleum</name>
    <dbReference type="NCBI Taxonomy" id="321316"/>
    <lineage>
        <taxon>Bacteria</taxon>
        <taxon>Bacillati</taxon>
        <taxon>Actinomycetota</taxon>
        <taxon>Actinomycetes</taxon>
        <taxon>Streptosporangiales</taxon>
        <taxon>Streptosporangiaceae</taxon>
        <taxon>Sphaerisporangium</taxon>
    </lineage>
</organism>
<name>A0A917R8B8_9ACTN</name>
<sequence>MAAALITLAGCAGGSGGAAGASPTAAAISDAEMLRIGKQLAQCFRDNGVPSLPDPIVKDGRLRLPDGKEDEIEAQYSEQVREQAEEACRGIMDKLPQSALRGGGDEPVGGRPGPGDVDALRAYAKCVREHGIPEWPDPKPDGTFPLRGTALQGERGSQRMTEAAQACRQHWAGGLVIS</sequence>
<gene>
    <name evidence="1" type="ORF">GCM10007964_40960</name>
</gene>
<dbReference type="EMBL" id="BMNT01000022">
    <property type="protein sequence ID" value="GGK94352.1"/>
    <property type="molecule type" value="Genomic_DNA"/>
</dbReference>
<proteinExistence type="predicted"/>